<accession>A0A4U7BH30</accession>
<dbReference type="Proteomes" id="UP000308838">
    <property type="component" value="Unassembled WGS sequence"/>
</dbReference>
<evidence type="ECO:0000313" key="1">
    <source>
        <dbReference type="EMBL" id="TKX28166.1"/>
    </source>
</evidence>
<dbReference type="EMBL" id="NXLZ01000023">
    <property type="protein sequence ID" value="TKX28166.1"/>
    <property type="molecule type" value="Genomic_DNA"/>
</dbReference>
<keyword evidence="2" id="KW-1185">Reference proteome</keyword>
<sequence>MRIIESILSSMNKLEPIPTTTDYQNNVLEQDKGLKNFLSISIDMVLPFFKKLRKKSENERLHQKNKTRTIYINAVLAQRLELVAIAYGVTKEGILEACVKRMWKFYYVEITGQSKDVVAFELDEKIVEELEVIAMKKGVKDVNKAFEMLICSSANMLSTTISISFKSYQLLPWSNLDQVTHD</sequence>
<name>A0A4U7BH30_9BACT</name>
<gene>
    <name evidence="1" type="ORF">CQA69_08495</name>
</gene>
<proteinExistence type="predicted"/>
<evidence type="ECO:0000313" key="2">
    <source>
        <dbReference type="Proteomes" id="UP000308838"/>
    </source>
</evidence>
<dbReference type="AlphaFoldDB" id="A0A4U7BH30"/>
<organism evidence="1 2">
    <name type="scientific">Campylobacter estrildidarum</name>
    <dbReference type="NCBI Taxonomy" id="2510189"/>
    <lineage>
        <taxon>Bacteria</taxon>
        <taxon>Pseudomonadati</taxon>
        <taxon>Campylobacterota</taxon>
        <taxon>Epsilonproteobacteria</taxon>
        <taxon>Campylobacterales</taxon>
        <taxon>Campylobacteraceae</taxon>
        <taxon>Campylobacter</taxon>
    </lineage>
</organism>
<dbReference type="RefSeq" id="WP_137621347.1">
    <property type="nucleotide sequence ID" value="NZ_NXLZ01000023.1"/>
</dbReference>
<reference evidence="1 2" key="1">
    <citation type="submission" date="2018-05" db="EMBL/GenBank/DDBJ databases">
        <title>Novel Campyloabacter and Helicobacter Species and Strains.</title>
        <authorList>
            <person name="Mannion A.J."/>
            <person name="Shen Z."/>
            <person name="Fox J.G."/>
        </authorList>
    </citation>
    <scope>NUCLEOTIDE SEQUENCE [LARGE SCALE GENOMIC DNA]</scope>
    <source>
        <strain evidence="2">MIT17-664</strain>
    </source>
</reference>
<comment type="caution">
    <text evidence="1">The sequence shown here is derived from an EMBL/GenBank/DDBJ whole genome shotgun (WGS) entry which is preliminary data.</text>
</comment>
<protein>
    <submittedName>
        <fullName evidence="1">Uncharacterized protein</fullName>
    </submittedName>
</protein>